<evidence type="ECO:0000313" key="2">
    <source>
        <dbReference type="RefSeq" id="XP_065648875.1"/>
    </source>
</evidence>
<dbReference type="GeneID" id="136078053"/>
<organism evidence="1 2">
    <name type="scientific">Hydra vulgaris</name>
    <name type="common">Hydra</name>
    <name type="synonym">Hydra attenuata</name>
    <dbReference type="NCBI Taxonomy" id="6087"/>
    <lineage>
        <taxon>Eukaryota</taxon>
        <taxon>Metazoa</taxon>
        <taxon>Cnidaria</taxon>
        <taxon>Hydrozoa</taxon>
        <taxon>Hydroidolina</taxon>
        <taxon>Anthoathecata</taxon>
        <taxon>Aplanulata</taxon>
        <taxon>Hydridae</taxon>
        <taxon>Hydra</taxon>
    </lineage>
</organism>
<name>A0ABM4BIL0_HYDVU</name>
<dbReference type="Proteomes" id="UP001652625">
    <property type="component" value="Chromosome 03"/>
</dbReference>
<dbReference type="RefSeq" id="XP_065648875.1">
    <property type="nucleotide sequence ID" value="XM_065792803.1"/>
</dbReference>
<evidence type="ECO:0000313" key="3">
    <source>
        <dbReference type="RefSeq" id="XP_065648876.1"/>
    </source>
</evidence>
<sequence length="172" mass="19999">MKCGKHENPEIKYCTLEDLFSDHERFIENGGLKKNVKNFNNVIEEPILKIPLDQVSLPSLHMALGIYLNFLNLFEEKVRHFDILIAAETSKSNTNFAEEYTVFVSKQKQLLNLQAEILNLDDQIQLINDVVLLAAVNNSDNFENIQSLYFTEIELLNSEKEKKEWIRVRAQK</sequence>
<gene>
    <name evidence="2 3" type="primary">LOC136078053</name>
</gene>
<protein>
    <submittedName>
        <fullName evidence="2 3">Uncharacterized protein LOC136078053 isoform X1</fullName>
    </submittedName>
</protein>
<reference evidence="2 3" key="1">
    <citation type="submission" date="2025-05" db="UniProtKB">
        <authorList>
            <consortium name="RefSeq"/>
        </authorList>
    </citation>
    <scope>IDENTIFICATION</scope>
</reference>
<proteinExistence type="predicted"/>
<dbReference type="RefSeq" id="XP_065648876.1">
    <property type="nucleotide sequence ID" value="XM_065792804.1"/>
</dbReference>
<accession>A0ABM4BIL0</accession>
<keyword evidence="1" id="KW-1185">Reference proteome</keyword>
<evidence type="ECO:0000313" key="1">
    <source>
        <dbReference type="Proteomes" id="UP001652625"/>
    </source>
</evidence>